<feature type="signal peptide" evidence="2">
    <location>
        <begin position="1"/>
        <end position="21"/>
    </location>
</feature>
<feature type="compositionally biased region" description="Low complexity" evidence="1">
    <location>
        <begin position="18"/>
        <end position="29"/>
    </location>
</feature>
<keyword evidence="2" id="KW-0732">Signal</keyword>
<feature type="region of interest" description="Disordered" evidence="1">
    <location>
        <begin position="18"/>
        <end position="108"/>
    </location>
</feature>
<proteinExistence type="predicted"/>
<organism evidence="3 4">
    <name type="scientific">Niveibacterium microcysteis</name>
    <dbReference type="NCBI Taxonomy" id="2811415"/>
    <lineage>
        <taxon>Bacteria</taxon>
        <taxon>Pseudomonadati</taxon>
        <taxon>Pseudomonadota</taxon>
        <taxon>Betaproteobacteria</taxon>
        <taxon>Rhodocyclales</taxon>
        <taxon>Rhodocyclaceae</taxon>
        <taxon>Niveibacterium</taxon>
    </lineage>
</organism>
<dbReference type="Proteomes" id="UP000663570">
    <property type="component" value="Chromosome"/>
</dbReference>
<evidence type="ECO:0000256" key="2">
    <source>
        <dbReference type="SAM" id="SignalP"/>
    </source>
</evidence>
<feature type="chain" id="PRO_5045855631" evidence="2">
    <location>
        <begin position="22"/>
        <end position="108"/>
    </location>
</feature>
<evidence type="ECO:0000256" key="1">
    <source>
        <dbReference type="SAM" id="MobiDB-lite"/>
    </source>
</evidence>
<evidence type="ECO:0000313" key="3">
    <source>
        <dbReference type="EMBL" id="QSI75531.1"/>
    </source>
</evidence>
<protein>
    <submittedName>
        <fullName evidence="3">Uncharacterized protein</fullName>
    </submittedName>
</protein>
<dbReference type="RefSeq" id="WP_206253163.1">
    <property type="nucleotide sequence ID" value="NZ_CP071060.1"/>
</dbReference>
<keyword evidence="4" id="KW-1185">Reference proteome</keyword>
<name>A0ABX7M194_9RHOO</name>
<gene>
    <name evidence="3" type="ORF">JY500_13610</name>
</gene>
<accession>A0ABX7M194</accession>
<sequence>MKIMSAALTLTAALITGTTVAQTTATPPGNELQRHEPPPQAYADCKGKKEGTTVQHATPEGVVPATCASSPKGLVARPNRPHPTDGDSAAPAPGDKSSPPRPAGDTQR</sequence>
<reference evidence="3 4" key="1">
    <citation type="submission" date="2021-02" db="EMBL/GenBank/DDBJ databases">
        <title>Niveibacterium changnyeongensis HC41.</title>
        <authorList>
            <person name="Kang M."/>
        </authorList>
    </citation>
    <scope>NUCLEOTIDE SEQUENCE [LARGE SCALE GENOMIC DNA]</scope>
    <source>
        <strain evidence="3 4">HC41</strain>
    </source>
</reference>
<evidence type="ECO:0000313" key="4">
    <source>
        <dbReference type="Proteomes" id="UP000663570"/>
    </source>
</evidence>
<dbReference type="EMBL" id="CP071060">
    <property type="protein sequence ID" value="QSI75531.1"/>
    <property type="molecule type" value="Genomic_DNA"/>
</dbReference>